<dbReference type="EMBL" id="JARK01001337">
    <property type="protein sequence ID" value="EYC34025.1"/>
    <property type="molecule type" value="Genomic_DNA"/>
</dbReference>
<proteinExistence type="predicted"/>
<evidence type="ECO:0000313" key="2">
    <source>
        <dbReference type="Proteomes" id="UP000024635"/>
    </source>
</evidence>
<name>A0A016W332_9BILA</name>
<protein>
    <submittedName>
        <fullName evidence="1">Uncharacterized protein</fullName>
    </submittedName>
</protein>
<dbReference type="AlphaFoldDB" id="A0A016W332"/>
<evidence type="ECO:0000313" key="1">
    <source>
        <dbReference type="EMBL" id="EYC34025.1"/>
    </source>
</evidence>
<organism evidence="1 2">
    <name type="scientific">Ancylostoma ceylanicum</name>
    <dbReference type="NCBI Taxonomy" id="53326"/>
    <lineage>
        <taxon>Eukaryota</taxon>
        <taxon>Metazoa</taxon>
        <taxon>Ecdysozoa</taxon>
        <taxon>Nematoda</taxon>
        <taxon>Chromadorea</taxon>
        <taxon>Rhabditida</taxon>
        <taxon>Rhabditina</taxon>
        <taxon>Rhabditomorpha</taxon>
        <taxon>Strongyloidea</taxon>
        <taxon>Ancylostomatidae</taxon>
        <taxon>Ancylostomatinae</taxon>
        <taxon>Ancylostoma</taxon>
    </lineage>
</organism>
<keyword evidence="2" id="KW-1185">Reference proteome</keyword>
<sequence length="67" mass="7854">MSSPPLQRVRQSKSRLASQFDKWRDFHRTLRNCHEIHPIGVRKCLMFPVTAEEIPLQSALILERKVA</sequence>
<dbReference type="Proteomes" id="UP000024635">
    <property type="component" value="Unassembled WGS sequence"/>
</dbReference>
<gene>
    <name evidence="1" type="primary">Acey_s0001.g204</name>
    <name evidence="1" type="ORF">Y032_0001g204</name>
</gene>
<accession>A0A016W332</accession>
<comment type="caution">
    <text evidence="1">The sequence shown here is derived from an EMBL/GenBank/DDBJ whole genome shotgun (WGS) entry which is preliminary data.</text>
</comment>
<reference evidence="2" key="1">
    <citation type="journal article" date="2015" name="Nat. Genet.">
        <title>The genome and transcriptome of the zoonotic hookworm Ancylostoma ceylanicum identify infection-specific gene families.</title>
        <authorList>
            <person name="Schwarz E.M."/>
            <person name="Hu Y."/>
            <person name="Antoshechkin I."/>
            <person name="Miller M.M."/>
            <person name="Sternberg P.W."/>
            <person name="Aroian R.V."/>
        </authorList>
    </citation>
    <scope>NUCLEOTIDE SEQUENCE</scope>
    <source>
        <strain evidence="2">HY135</strain>
    </source>
</reference>